<organism evidence="2 3">
    <name type="scientific">Athelia psychrophila</name>
    <dbReference type="NCBI Taxonomy" id="1759441"/>
    <lineage>
        <taxon>Eukaryota</taxon>
        <taxon>Fungi</taxon>
        <taxon>Dikarya</taxon>
        <taxon>Basidiomycota</taxon>
        <taxon>Agaricomycotina</taxon>
        <taxon>Agaricomycetes</taxon>
        <taxon>Agaricomycetidae</taxon>
        <taxon>Atheliales</taxon>
        <taxon>Atheliaceae</taxon>
        <taxon>Athelia</taxon>
    </lineage>
</organism>
<feature type="compositionally biased region" description="Polar residues" evidence="1">
    <location>
        <begin position="13"/>
        <end position="26"/>
    </location>
</feature>
<feature type="region of interest" description="Disordered" evidence="1">
    <location>
        <begin position="1"/>
        <end position="34"/>
    </location>
</feature>
<accession>A0A165X505</accession>
<dbReference type="STRING" id="436010.A0A165X505"/>
<evidence type="ECO:0000256" key="1">
    <source>
        <dbReference type="SAM" id="MobiDB-lite"/>
    </source>
</evidence>
<keyword evidence="3" id="KW-1185">Reference proteome</keyword>
<dbReference type="EMBL" id="KV417728">
    <property type="protein sequence ID" value="KZP08208.1"/>
    <property type="molecule type" value="Genomic_DNA"/>
</dbReference>
<evidence type="ECO:0000313" key="3">
    <source>
        <dbReference type="Proteomes" id="UP000076532"/>
    </source>
</evidence>
<sequence>MRNMKERTKSHHIVSSSGDSPQTHASLQGDGVTSGEQVDMELNDVYSCQGAVDVSRLLRVSRAKLMQQAKYLNGNVLLDEHWQCTIRGPKNRRDGTFRVHIRYAASASRSYLPDPQRPIALDKARSVPGLMTVLPSRR</sequence>
<gene>
    <name evidence="2" type="ORF">FIBSPDRAFT_761804</name>
</gene>
<protein>
    <submittedName>
        <fullName evidence="2">Uncharacterized protein</fullName>
    </submittedName>
</protein>
<dbReference type="Proteomes" id="UP000076532">
    <property type="component" value="Unassembled WGS sequence"/>
</dbReference>
<dbReference type="AlphaFoldDB" id="A0A165X505"/>
<name>A0A165X505_9AGAM</name>
<evidence type="ECO:0000313" key="2">
    <source>
        <dbReference type="EMBL" id="KZP08208.1"/>
    </source>
</evidence>
<reference evidence="2 3" key="1">
    <citation type="journal article" date="2016" name="Mol. Biol. Evol.">
        <title>Comparative Genomics of Early-Diverging Mushroom-Forming Fungi Provides Insights into the Origins of Lignocellulose Decay Capabilities.</title>
        <authorList>
            <person name="Nagy L.G."/>
            <person name="Riley R."/>
            <person name="Tritt A."/>
            <person name="Adam C."/>
            <person name="Daum C."/>
            <person name="Floudas D."/>
            <person name="Sun H."/>
            <person name="Yadav J.S."/>
            <person name="Pangilinan J."/>
            <person name="Larsson K.H."/>
            <person name="Matsuura K."/>
            <person name="Barry K."/>
            <person name="Labutti K."/>
            <person name="Kuo R."/>
            <person name="Ohm R.A."/>
            <person name="Bhattacharya S.S."/>
            <person name="Shirouzu T."/>
            <person name="Yoshinaga Y."/>
            <person name="Martin F.M."/>
            <person name="Grigoriev I.V."/>
            <person name="Hibbett D.S."/>
        </authorList>
    </citation>
    <scope>NUCLEOTIDE SEQUENCE [LARGE SCALE GENOMIC DNA]</scope>
    <source>
        <strain evidence="2 3">CBS 109695</strain>
    </source>
</reference>
<proteinExistence type="predicted"/>
<dbReference type="OrthoDB" id="3261081at2759"/>